<evidence type="ECO:0000313" key="3">
    <source>
        <dbReference type="EMBL" id="EFA77801.1"/>
    </source>
</evidence>
<feature type="region of interest" description="Disordered" evidence="1">
    <location>
        <begin position="392"/>
        <end position="466"/>
    </location>
</feature>
<feature type="compositionally biased region" description="Pro residues" evidence="1">
    <location>
        <begin position="449"/>
        <end position="466"/>
    </location>
</feature>
<feature type="compositionally biased region" description="Acidic residues" evidence="1">
    <location>
        <begin position="266"/>
        <end position="278"/>
    </location>
</feature>
<name>D3BL67_HETP5</name>
<dbReference type="InterPro" id="IPR003892">
    <property type="entry name" value="CUE"/>
</dbReference>
<dbReference type="SUPFAM" id="SSF46934">
    <property type="entry name" value="UBA-like"/>
    <property type="match status" value="1"/>
</dbReference>
<keyword evidence="4" id="KW-1185">Reference proteome</keyword>
<dbReference type="AlphaFoldDB" id="D3BL67"/>
<reference evidence="3 4" key="1">
    <citation type="journal article" date="2011" name="Genome Res.">
        <title>Phylogeny-wide analysis of social amoeba genomes highlights ancient origins for complex intercellular communication.</title>
        <authorList>
            <person name="Heidel A.J."/>
            <person name="Lawal H.M."/>
            <person name="Felder M."/>
            <person name="Schilde C."/>
            <person name="Helps N.R."/>
            <person name="Tunggal B."/>
            <person name="Rivero F."/>
            <person name="John U."/>
            <person name="Schleicher M."/>
            <person name="Eichinger L."/>
            <person name="Platzer M."/>
            <person name="Noegel A.A."/>
            <person name="Schaap P."/>
            <person name="Gloeckner G."/>
        </authorList>
    </citation>
    <scope>NUCLEOTIDE SEQUENCE [LARGE SCALE GENOMIC DNA]</scope>
    <source>
        <strain evidence="4">ATCC 26659 / Pp 5 / PN500</strain>
    </source>
</reference>
<feature type="region of interest" description="Disordered" evidence="1">
    <location>
        <begin position="109"/>
        <end position="137"/>
    </location>
</feature>
<feature type="region of interest" description="Disordered" evidence="1">
    <location>
        <begin position="248"/>
        <end position="278"/>
    </location>
</feature>
<protein>
    <recommendedName>
        <fullName evidence="2">CUE domain-containing protein</fullName>
    </recommendedName>
</protein>
<feature type="compositionally biased region" description="Pro residues" evidence="1">
    <location>
        <begin position="408"/>
        <end position="426"/>
    </location>
</feature>
<dbReference type="PROSITE" id="PS51140">
    <property type="entry name" value="CUE"/>
    <property type="match status" value="1"/>
</dbReference>
<evidence type="ECO:0000259" key="2">
    <source>
        <dbReference type="PROSITE" id="PS51140"/>
    </source>
</evidence>
<dbReference type="InterPro" id="IPR041809">
    <property type="entry name" value="CUE2_CUE1"/>
</dbReference>
<feature type="domain" description="CUE" evidence="2">
    <location>
        <begin position="1"/>
        <end position="43"/>
    </location>
</feature>
<dbReference type="CDD" id="cd14374">
    <property type="entry name" value="CUE1_Cue2p_like"/>
    <property type="match status" value="1"/>
</dbReference>
<dbReference type="Proteomes" id="UP000001396">
    <property type="component" value="Unassembled WGS sequence"/>
</dbReference>
<dbReference type="GeneID" id="31364774"/>
<dbReference type="InterPro" id="IPR009060">
    <property type="entry name" value="UBA-like_sf"/>
</dbReference>
<dbReference type="RefSeq" id="XP_020429929.1">
    <property type="nucleotide sequence ID" value="XM_020580096.1"/>
</dbReference>
<organism evidence="3 4">
    <name type="scientific">Heterostelium pallidum (strain ATCC 26659 / Pp 5 / PN500)</name>
    <name type="common">Cellular slime mold</name>
    <name type="synonym">Polysphondylium pallidum</name>
    <dbReference type="NCBI Taxonomy" id="670386"/>
    <lineage>
        <taxon>Eukaryota</taxon>
        <taxon>Amoebozoa</taxon>
        <taxon>Evosea</taxon>
        <taxon>Eumycetozoa</taxon>
        <taxon>Dictyostelia</taxon>
        <taxon>Acytosteliales</taxon>
        <taxon>Acytosteliaceae</taxon>
        <taxon>Heterostelium</taxon>
    </lineage>
</organism>
<dbReference type="GO" id="GO:0043130">
    <property type="term" value="F:ubiquitin binding"/>
    <property type="evidence" value="ECO:0007669"/>
    <property type="project" value="InterPro"/>
</dbReference>
<evidence type="ECO:0000256" key="1">
    <source>
        <dbReference type="SAM" id="MobiDB-lite"/>
    </source>
</evidence>
<accession>D3BL67</accession>
<feature type="compositionally biased region" description="Basic and acidic residues" evidence="1">
    <location>
        <begin position="392"/>
        <end position="403"/>
    </location>
</feature>
<evidence type="ECO:0000313" key="4">
    <source>
        <dbReference type="Proteomes" id="UP000001396"/>
    </source>
</evidence>
<proteinExistence type="predicted"/>
<gene>
    <name evidence="3" type="ORF">PPL_09299</name>
</gene>
<dbReference type="FunCoup" id="D3BL67">
    <property type="interactions" value="421"/>
</dbReference>
<dbReference type="EMBL" id="ADBJ01000039">
    <property type="protein sequence ID" value="EFA77801.1"/>
    <property type="molecule type" value="Genomic_DNA"/>
</dbReference>
<dbReference type="InParanoid" id="D3BL67"/>
<feature type="compositionally biased region" description="Basic and acidic residues" evidence="1">
    <location>
        <begin position="248"/>
        <end position="260"/>
    </location>
</feature>
<dbReference type="OMA" id="HINRIPT"/>
<comment type="caution">
    <text evidence="3">The sequence shown here is derived from an EMBL/GenBank/DDBJ whole genome shotgun (WGS) entry which is preliminary data.</text>
</comment>
<sequence length="466" mass="52236">MDGKLNTLRLMFPNTTMDQAIVALKTNNWDLDQTIDFLLATTEADEIAKKEEVIPPPVVKKVVVPPIPIIKPAPCLSPRSTSMGSTKVVEHVRLVPKNAPSFVPVPCLSPKSTGSTRPTPSVASLETAAPLSPRSMTQGAKKTVEIVNIVPIGKPIPCPAPEIASTEVSSDDEILKEFLLLEKQHLPVPPVVQAAPSPSPVNVVELPKPSIAQKVGERDLESAQRDISLLKSISNTLRELENEVRNISFESKEHKPKDENNNNNNNEDDDEEEEDIDEEERLLNKLPNIDHAMEQLESIFNASVEKTEKVLKSLKEEIESWRIKDNVKTFTSTIRLELSEMLESIANYINPIPIAAQEEQRLERQEQKRAELEKKLQELKEYNARLEEERRSAIERIEKKQPSDDQELPPPPPLPSNPLPPPPTPNAAPGYYYYDPSAPNVFYYHPLNQPHPPTQPFQQYPPPSSK</sequence>
<feature type="compositionally biased region" description="Polar residues" evidence="1">
    <location>
        <begin position="110"/>
        <end position="124"/>
    </location>
</feature>